<dbReference type="GO" id="GO:0008236">
    <property type="term" value="F:serine-type peptidase activity"/>
    <property type="evidence" value="ECO:0007669"/>
    <property type="project" value="InterPro"/>
</dbReference>
<dbReference type="SUPFAM" id="SSF53474">
    <property type="entry name" value="alpha/beta-Hydrolases"/>
    <property type="match status" value="1"/>
</dbReference>
<name>A0A0S2F492_LYSAN</name>
<dbReference type="Proteomes" id="UP000060787">
    <property type="component" value="Chromosome"/>
</dbReference>
<dbReference type="AlphaFoldDB" id="A0A0S2F492"/>
<dbReference type="InterPro" id="IPR001375">
    <property type="entry name" value="Peptidase_S9_cat"/>
</dbReference>
<feature type="domain" description="Peptidase S9 prolyl oligopeptidase catalytic" evidence="1">
    <location>
        <begin position="24"/>
        <end position="89"/>
    </location>
</feature>
<accession>A0A0S2F492</accession>
<sequence length="114" mass="12358">MEAFIPAQMTACRDPNIVRTLLGGEPAAVPERYAQASAMKMLPLAKRQILIWGQRDDMTPLWLGEAYADAARKAGDPVRLEVLPSLGHFEIADPASLAWPVVHDAIGSLLKPGN</sequence>
<dbReference type="PATRIC" id="fig|84531.8.peg.193"/>
<reference evidence="2 3" key="1">
    <citation type="journal article" date="2015" name="BMC Genomics">
        <title>Comparative genomics and metabolic profiling of the genus Lysobacter.</title>
        <authorList>
            <person name="de Bruijn I."/>
            <person name="Cheng X."/>
            <person name="de Jager V."/>
            <person name="Exposito R.G."/>
            <person name="Watrous J."/>
            <person name="Patel N."/>
            <person name="Postma J."/>
            <person name="Dorrestein P.C."/>
            <person name="Kobayashi D."/>
            <person name="Raaijmakers J.M."/>
        </authorList>
    </citation>
    <scope>NUCLEOTIDE SEQUENCE [LARGE SCALE GENOMIC DNA]</scope>
    <source>
        <strain evidence="2 3">76</strain>
    </source>
</reference>
<dbReference type="KEGG" id="lab:LA76x_0188"/>
<dbReference type="EMBL" id="CP011129">
    <property type="protein sequence ID" value="ALN78350.1"/>
    <property type="molecule type" value="Genomic_DNA"/>
</dbReference>
<dbReference type="InterPro" id="IPR029058">
    <property type="entry name" value="AB_hydrolase_fold"/>
</dbReference>
<organism evidence="2 3">
    <name type="scientific">Lysobacter antibioticus</name>
    <dbReference type="NCBI Taxonomy" id="84531"/>
    <lineage>
        <taxon>Bacteria</taxon>
        <taxon>Pseudomonadati</taxon>
        <taxon>Pseudomonadota</taxon>
        <taxon>Gammaproteobacteria</taxon>
        <taxon>Lysobacterales</taxon>
        <taxon>Lysobacteraceae</taxon>
        <taxon>Lysobacter</taxon>
    </lineage>
</organism>
<proteinExistence type="predicted"/>
<evidence type="ECO:0000313" key="3">
    <source>
        <dbReference type="Proteomes" id="UP000060787"/>
    </source>
</evidence>
<dbReference type="GO" id="GO:0006508">
    <property type="term" value="P:proteolysis"/>
    <property type="evidence" value="ECO:0007669"/>
    <property type="project" value="InterPro"/>
</dbReference>
<gene>
    <name evidence="2" type="ORF">LA76x_0188</name>
</gene>
<evidence type="ECO:0000313" key="2">
    <source>
        <dbReference type="EMBL" id="ALN78350.1"/>
    </source>
</evidence>
<dbReference type="STRING" id="84531.LA76x_0188"/>
<protein>
    <submittedName>
        <fullName evidence="2">Prolyl oligopeptidase family protein</fullName>
    </submittedName>
</protein>
<dbReference type="Gene3D" id="3.40.50.1820">
    <property type="entry name" value="alpha/beta hydrolase"/>
    <property type="match status" value="1"/>
</dbReference>
<keyword evidence="3" id="KW-1185">Reference proteome</keyword>
<evidence type="ECO:0000259" key="1">
    <source>
        <dbReference type="Pfam" id="PF00326"/>
    </source>
</evidence>
<dbReference type="Pfam" id="PF00326">
    <property type="entry name" value="Peptidase_S9"/>
    <property type="match status" value="1"/>
</dbReference>